<feature type="coiled-coil region" evidence="1">
    <location>
        <begin position="367"/>
        <end position="405"/>
    </location>
</feature>
<proteinExistence type="predicted"/>
<evidence type="ECO:0000313" key="2">
    <source>
        <dbReference type="EMBL" id="NKI31434.1"/>
    </source>
</evidence>
<name>A0ABX1GNG8_9FLAO</name>
<dbReference type="Proteomes" id="UP000718451">
    <property type="component" value="Unassembled WGS sequence"/>
</dbReference>
<keyword evidence="1" id="KW-0175">Coiled coil</keyword>
<organism evidence="2 3">
    <name type="scientific">Croceivirga thetidis</name>
    <dbReference type="NCBI Taxonomy" id="2721623"/>
    <lineage>
        <taxon>Bacteria</taxon>
        <taxon>Pseudomonadati</taxon>
        <taxon>Bacteroidota</taxon>
        <taxon>Flavobacteriia</taxon>
        <taxon>Flavobacteriales</taxon>
        <taxon>Flavobacteriaceae</taxon>
        <taxon>Croceivirga</taxon>
    </lineage>
</organism>
<evidence type="ECO:0000256" key="1">
    <source>
        <dbReference type="SAM" id="Coils"/>
    </source>
</evidence>
<gene>
    <name evidence="2" type="ORF">HCU67_05720</name>
</gene>
<sequence>MFKNQSHRLFVLFLLTIIGCQEVPTISKHAETDFFKGSMVESQYFKISGEKDQVIEGLNGTILVLPKGCFLNSFGIEVDGEITIELAEALRLEDMILSNLTTMSNGQLLETGGMIYLNATSREKQLVINPEKPIYIEVPTAEIKPDMMVYKGVRNEKGNMNWVEPKAIPNYLIPFDLEVLDFLPNGFQEEVEQGLPFGKFKTPSKTVVDSLYYFQEAYFKNTLQKLYDISDLPNEPQYDFTLEGEQVNSLSLLNNGGSSNASEEVDTLVYSNHGVNPSKIKAIRNKIFENTLIATREFEQRLQIIYKVCRPDILDLYTNNLDKNMWEIDSLVVEVLAGDRYQDAFLSFKEERKTKVRGSSKNGKLLSNYYRKQVQKAENEKERLLKQLTRKHDREQKSLVKIKRRYQEILIKRERYRMLSYGFTQTDMGWVNIDKGTGEKEWEEQNLTVKVQNGQQYDQLFTYVFYKSIRSLYRLSSQDMQTFYVGNANSQSMPIPKHKPAIAVSVGYEGETRFLGTTTFETTAQKEISLDLKKVSKNELQDALADFENNGKENSIRIDLEFATRLQTTKKEKQTLERAYNFLNRLKRRSFPSDSSFLRFDVEYQIDLQVDTCLSGSWVREVVFPEEVPEEKN</sequence>
<reference evidence="2 3" key="1">
    <citation type="submission" date="2020-04" db="EMBL/GenBank/DDBJ databases">
        <authorList>
            <person name="Yoon J."/>
        </authorList>
    </citation>
    <scope>NUCLEOTIDE SEQUENCE [LARGE SCALE GENOMIC DNA]</scope>
    <source>
        <strain evidence="2 3">DJ-13</strain>
    </source>
</reference>
<dbReference type="RefSeq" id="WP_168551607.1">
    <property type="nucleotide sequence ID" value="NZ_JAAWWL010000001.1"/>
</dbReference>
<accession>A0ABX1GNG8</accession>
<protein>
    <submittedName>
        <fullName evidence="2">Uncharacterized protein</fullName>
    </submittedName>
</protein>
<dbReference type="PROSITE" id="PS51257">
    <property type="entry name" value="PROKAR_LIPOPROTEIN"/>
    <property type="match status" value="1"/>
</dbReference>
<dbReference type="EMBL" id="JAAWWL010000001">
    <property type="protein sequence ID" value="NKI31434.1"/>
    <property type="molecule type" value="Genomic_DNA"/>
</dbReference>
<evidence type="ECO:0000313" key="3">
    <source>
        <dbReference type="Proteomes" id="UP000718451"/>
    </source>
</evidence>
<comment type="caution">
    <text evidence="2">The sequence shown here is derived from an EMBL/GenBank/DDBJ whole genome shotgun (WGS) entry which is preliminary data.</text>
</comment>
<keyword evidence="3" id="KW-1185">Reference proteome</keyword>
<feature type="coiled-coil region" evidence="1">
    <location>
        <begin position="530"/>
        <end position="586"/>
    </location>
</feature>